<gene>
    <name evidence="2" type="ORF">ISR29_02455</name>
</gene>
<feature type="transmembrane region" description="Helical" evidence="1">
    <location>
        <begin position="123"/>
        <end position="141"/>
    </location>
</feature>
<reference evidence="2" key="1">
    <citation type="submission" date="2020-10" db="EMBL/GenBank/DDBJ databases">
        <title>Microbiome of the Black Sea water column analyzed by genome centric metagenomics.</title>
        <authorList>
            <person name="Cabello-Yeves P.J."/>
            <person name="Callieri C."/>
            <person name="Picazo A."/>
            <person name="Mehrshad M."/>
            <person name="Haro-Moreno J.M."/>
            <person name="Roda-Garcia J."/>
            <person name="Dzembekova N."/>
            <person name="Slabakova V."/>
            <person name="Slabakova N."/>
            <person name="Moncheva S."/>
            <person name="Rodriguez-Valera F."/>
        </authorList>
    </citation>
    <scope>NUCLEOTIDE SEQUENCE</scope>
    <source>
        <strain evidence="2">BS30m-G43</strain>
    </source>
</reference>
<evidence type="ECO:0000313" key="3">
    <source>
        <dbReference type="Proteomes" id="UP000705230"/>
    </source>
</evidence>
<evidence type="ECO:0000256" key="1">
    <source>
        <dbReference type="SAM" id="Phobius"/>
    </source>
</evidence>
<keyword evidence="1" id="KW-0472">Membrane</keyword>
<proteinExistence type="predicted"/>
<dbReference type="PANTHER" id="PTHR37308:SF1">
    <property type="entry name" value="POLYPRENYL-PHOSPHATE TRANSPORTER"/>
    <property type="match status" value="1"/>
</dbReference>
<keyword evidence="1" id="KW-0812">Transmembrane</keyword>
<dbReference type="AlphaFoldDB" id="A0A937JB39"/>
<protein>
    <submittedName>
        <fullName evidence="2">DUF368 domain-containing protein</fullName>
    </submittedName>
</protein>
<dbReference type="Pfam" id="PF04018">
    <property type="entry name" value="VCA0040-like"/>
    <property type="match status" value="1"/>
</dbReference>
<name>A0A937JB39_9GAMM</name>
<evidence type="ECO:0000313" key="2">
    <source>
        <dbReference type="EMBL" id="MBL6903041.1"/>
    </source>
</evidence>
<feature type="transmembrane region" description="Helical" evidence="1">
    <location>
        <begin position="223"/>
        <end position="240"/>
    </location>
</feature>
<accession>A0A937JB39</accession>
<dbReference type="EMBL" id="JADHSG010000002">
    <property type="protein sequence ID" value="MBL6903041.1"/>
    <property type="molecule type" value="Genomic_DNA"/>
</dbReference>
<dbReference type="InterPro" id="IPR007163">
    <property type="entry name" value="VCA0040-like"/>
</dbReference>
<feature type="transmembrane region" description="Helical" evidence="1">
    <location>
        <begin position="65"/>
        <end position="87"/>
    </location>
</feature>
<dbReference type="PANTHER" id="PTHR37308">
    <property type="entry name" value="INTEGRAL MEMBRANE PROTEIN"/>
    <property type="match status" value="1"/>
</dbReference>
<comment type="caution">
    <text evidence="2">The sequence shown here is derived from an EMBL/GenBank/DDBJ whole genome shotgun (WGS) entry which is preliminary data.</text>
</comment>
<keyword evidence="1" id="KW-1133">Transmembrane helix</keyword>
<dbReference type="Proteomes" id="UP000705230">
    <property type="component" value="Unassembled WGS sequence"/>
</dbReference>
<sequence>MNERMKFVLAGFCVGFAELLPGISGSTVAIFFGIYEKIIKALSAIRLKNLSFNVRKLNQIFNLDLMIPFIISMIISVLVFSKFILFLHNEFTSIFNIILGILMIVGGYLIARKELLSFGIYRNLFFLIGLIVSFALSNLAIDSIDINLVNLIFAGFIAFSFFLIPGISGSAILLIFGFYSIIIESIAILNFTVLLPFGIGAFISLLTMPKIISYLFEKNRETIISFFGGLIIGTGLILIFY</sequence>
<feature type="transmembrane region" description="Helical" evidence="1">
    <location>
        <begin position="93"/>
        <end position="111"/>
    </location>
</feature>
<organism evidence="2 3">
    <name type="scientific">SAR86 cluster bacterium</name>
    <dbReference type="NCBI Taxonomy" id="2030880"/>
    <lineage>
        <taxon>Bacteria</taxon>
        <taxon>Pseudomonadati</taxon>
        <taxon>Pseudomonadota</taxon>
        <taxon>Gammaproteobacteria</taxon>
        <taxon>SAR86 cluster</taxon>
    </lineage>
</organism>